<dbReference type="EMBL" id="JAWJBA010000002">
    <property type="protein sequence ID" value="MDV2684661.1"/>
    <property type="molecule type" value="Genomic_DNA"/>
</dbReference>
<dbReference type="PANTHER" id="PTHR36852">
    <property type="entry name" value="PROTEIN GVPL 2"/>
    <property type="match status" value="1"/>
</dbReference>
<protein>
    <submittedName>
        <fullName evidence="4">GvpL/GvpF family gas vesicle protein</fullName>
    </submittedName>
</protein>
<name>A0ABU3X9V1_9BACI</name>
<dbReference type="PANTHER" id="PTHR36852:SF1">
    <property type="entry name" value="PROTEIN GVPL 2"/>
    <property type="match status" value="1"/>
</dbReference>
<evidence type="ECO:0000256" key="3">
    <source>
        <dbReference type="ARBA" id="ARBA00035643"/>
    </source>
</evidence>
<proteinExistence type="inferred from homology"/>
<accession>A0ABU3X9V1</accession>
<evidence type="ECO:0000313" key="5">
    <source>
        <dbReference type="Proteomes" id="UP001287282"/>
    </source>
</evidence>
<comment type="similarity">
    <text evidence="3">Belongs to the gas vesicle GvpF/GvpL family.</text>
</comment>
<dbReference type="RefSeq" id="WP_317121868.1">
    <property type="nucleotide sequence ID" value="NZ_JAWJBA010000002.1"/>
</dbReference>
<reference evidence="4 5" key="1">
    <citation type="submission" date="2023-10" db="EMBL/GenBank/DDBJ databases">
        <title>Screening of Alkalihalobacillus lindianensis BZ-TG-R113 and Its Alleviation of Salt Stress on Rapeseed Growth.</title>
        <authorList>
            <person name="Zhao B."/>
            <person name="Guo T."/>
        </authorList>
    </citation>
    <scope>NUCLEOTIDE SEQUENCE [LARGE SCALE GENOMIC DNA]</scope>
    <source>
        <strain evidence="4 5">BZ-TG-R113</strain>
    </source>
</reference>
<organism evidence="4 5">
    <name type="scientific">Alkalihalophilus lindianensis</name>
    <dbReference type="NCBI Taxonomy" id="1630542"/>
    <lineage>
        <taxon>Bacteria</taxon>
        <taxon>Bacillati</taxon>
        <taxon>Bacillota</taxon>
        <taxon>Bacilli</taxon>
        <taxon>Bacillales</taxon>
        <taxon>Bacillaceae</taxon>
        <taxon>Alkalihalophilus</taxon>
    </lineage>
</organism>
<comment type="subcellular location">
    <subcellularLocation>
        <location evidence="2">Gas vesicle</location>
    </subcellularLocation>
</comment>
<keyword evidence="5" id="KW-1185">Reference proteome</keyword>
<evidence type="ECO:0000313" key="4">
    <source>
        <dbReference type="EMBL" id="MDV2684661.1"/>
    </source>
</evidence>
<evidence type="ECO:0000256" key="2">
    <source>
        <dbReference type="ARBA" id="ARBA00035108"/>
    </source>
</evidence>
<keyword evidence="1" id="KW-0304">Gas vesicle</keyword>
<dbReference type="InterPro" id="IPR009430">
    <property type="entry name" value="GvpL/GvpF"/>
</dbReference>
<evidence type="ECO:0000256" key="1">
    <source>
        <dbReference type="ARBA" id="ARBA00022987"/>
    </source>
</evidence>
<sequence length="268" mass="31156">MGDLIYLYGLVPTNEATTQSFPSFKGFDDVGDIYTIPIESTTAFVCNLNANEYSEESIKDRINNDMEWLQEKAFHHHETVMKLSKLFTIIPLKFCTLYKNQDSLKTTVHANESKMMNTFDLLAGNEEWNLKLYCDDQLLKEQVSQNNPTIEAKRAEISELPRGKQFFEKKKIDKLIENELEVEKNRVSEAIHAKLQTFVLQGNVKKNWSKDVTGKKENMTWNGVYLISKSEVESFLEQIQQYEKEMKEMGWQFEASGPWPAYHFSSFS</sequence>
<comment type="caution">
    <text evidence="4">The sequence shown here is derived from an EMBL/GenBank/DDBJ whole genome shotgun (WGS) entry which is preliminary data.</text>
</comment>
<dbReference type="Proteomes" id="UP001287282">
    <property type="component" value="Unassembled WGS sequence"/>
</dbReference>
<gene>
    <name evidence="4" type="ORF">RYX56_09785</name>
</gene>
<dbReference type="Pfam" id="PF06386">
    <property type="entry name" value="GvpL_GvpF"/>
    <property type="match status" value="1"/>
</dbReference>